<dbReference type="AlphaFoldDB" id="A0A174HTT2"/>
<keyword evidence="1" id="KW-0328">Glycosyltransferase</keyword>
<sequence>MQDIQLSIIIPIFNAEKYLNYCLKSLEGLADKAEIIMVDDGSTDQSVEICNYYIKKHSSYIYISKKNGGPSSARNRGIEIARGKWITFVDADDWICSETYIKVLEKVSDDIDIFYFTSEYVKEEKEILDYKDGKACGEFLPYKVKMGLLNSDSTYINKYIKRGFIFHGPVAKFYKREVIISNNVRFPENLSWGEDIYFNYIILGYVSKLMYVETIGYYYRKNNESIMNSYKPNKSKQMLELMTMMHRIVVNEPEVMDAYYKMGVRQYLYALKLDIFHKNNTLSYSIRSKEAKKLINTEPFMECIKKANLFNLKPQLIFMGILAKGHCFWIIDKIIKIIY</sequence>
<protein>
    <submittedName>
        <fullName evidence="4">Chondroitin polymerase</fullName>
    </submittedName>
</protein>
<feature type="domain" description="Glycosyltransferase 2-like" evidence="3">
    <location>
        <begin position="7"/>
        <end position="127"/>
    </location>
</feature>
<dbReference type="Gene3D" id="3.90.550.10">
    <property type="entry name" value="Spore Coat Polysaccharide Biosynthesis Protein SpsA, Chain A"/>
    <property type="match status" value="1"/>
</dbReference>
<dbReference type="InterPro" id="IPR029044">
    <property type="entry name" value="Nucleotide-diphossugar_trans"/>
</dbReference>
<dbReference type="OrthoDB" id="3189257at2"/>
<reference evidence="4 5" key="1">
    <citation type="submission" date="2015-09" db="EMBL/GenBank/DDBJ databases">
        <authorList>
            <consortium name="Pathogen Informatics"/>
        </authorList>
    </citation>
    <scope>NUCLEOTIDE SEQUENCE [LARGE SCALE GENOMIC DNA]</scope>
    <source>
        <strain evidence="4 5">2789STDY5834876</strain>
    </source>
</reference>
<dbReference type="RefSeq" id="WP_055154226.1">
    <property type="nucleotide sequence ID" value="NZ_CYZU01000033.1"/>
</dbReference>
<evidence type="ECO:0000259" key="3">
    <source>
        <dbReference type="Pfam" id="PF00535"/>
    </source>
</evidence>
<dbReference type="PANTHER" id="PTHR22916:SF51">
    <property type="entry name" value="GLYCOSYLTRANSFERASE EPSH-RELATED"/>
    <property type="match status" value="1"/>
</dbReference>
<accession>A0A174HTT2</accession>
<evidence type="ECO:0000256" key="2">
    <source>
        <dbReference type="ARBA" id="ARBA00022679"/>
    </source>
</evidence>
<dbReference type="SUPFAM" id="SSF53448">
    <property type="entry name" value="Nucleotide-diphospho-sugar transferases"/>
    <property type="match status" value="1"/>
</dbReference>
<dbReference type="STRING" id="39482.ERS852491_03251"/>
<gene>
    <name evidence="4" type="primary">kfoC_5</name>
    <name evidence="4" type="ORF">ERS852491_03251</name>
</gene>
<evidence type="ECO:0000313" key="5">
    <source>
        <dbReference type="Proteomes" id="UP000095544"/>
    </source>
</evidence>
<dbReference type="Pfam" id="PF00535">
    <property type="entry name" value="Glycos_transf_2"/>
    <property type="match status" value="1"/>
</dbReference>
<proteinExistence type="predicted"/>
<evidence type="ECO:0000256" key="1">
    <source>
        <dbReference type="ARBA" id="ARBA00022676"/>
    </source>
</evidence>
<dbReference type="InterPro" id="IPR001173">
    <property type="entry name" value="Glyco_trans_2-like"/>
</dbReference>
<dbReference type="GO" id="GO:0016757">
    <property type="term" value="F:glycosyltransferase activity"/>
    <property type="evidence" value="ECO:0007669"/>
    <property type="project" value="UniProtKB-KW"/>
</dbReference>
<dbReference type="PANTHER" id="PTHR22916">
    <property type="entry name" value="GLYCOSYLTRANSFERASE"/>
    <property type="match status" value="1"/>
</dbReference>
<dbReference type="Proteomes" id="UP000095544">
    <property type="component" value="Unassembled WGS sequence"/>
</dbReference>
<name>A0A174HTT2_9FIRM</name>
<organism evidence="4 5">
    <name type="scientific">Faecalicatena contorta</name>
    <dbReference type="NCBI Taxonomy" id="39482"/>
    <lineage>
        <taxon>Bacteria</taxon>
        <taxon>Bacillati</taxon>
        <taxon>Bacillota</taxon>
        <taxon>Clostridia</taxon>
        <taxon>Lachnospirales</taxon>
        <taxon>Lachnospiraceae</taxon>
        <taxon>Faecalicatena</taxon>
    </lineage>
</organism>
<keyword evidence="2" id="KW-0808">Transferase</keyword>
<evidence type="ECO:0000313" key="4">
    <source>
        <dbReference type="EMBL" id="CUO77006.1"/>
    </source>
</evidence>
<dbReference type="EMBL" id="CYZU01000033">
    <property type="protein sequence ID" value="CUO77006.1"/>
    <property type="molecule type" value="Genomic_DNA"/>
</dbReference>
<dbReference type="CDD" id="cd00761">
    <property type="entry name" value="Glyco_tranf_GTA_type"/>
    <property type="match status" value="1"/>
</dbReference>